<sequence length="309" mass="33911">MGTHPTSRFLLGTAESPELVLLRRVTAAPAAVREALTDAERRGRWLGALDGGPAAPGDPFELRLGDEASDAAVGRLLLLDPEHLAATWSWQGERESVLQARVRPGPDGAGSEIWMRHSLAEPDHVEGYGGGWEQVLQALARELGCEAADAEDDAAIETAAAERWHLMTQRPVEIERTLPASPERVWEALTTREGLASWWWRHWDDVAVELDGERGAVRITAPRIATTLGLERLVAERPARLAATWVWSEASGTSVDEAIDLRLEPEGTTPEATRLRVRHTGPWAEDSLPENYRQGWESTVDQLAEVLGA</sequence>
<evidence type="ECO:0000259" key="2">
    <source>
        <dbReference type="Pfam" id="PF08327"/>
    </source>
</evidence>
<gene>
    <name evidence="3" type="ORF">M4486_08650</name>
</gene>
<evidence type="ECO:0000313" key="4">
    <source>
        <dbReference type="Proteomes" id="UP001055868"/>
    </source>
</evidence>
<protein>
    <submittedName>
        <fullName evidence="3">SRPBCC domain-containing protein</fullName>
    </submittedName>
</protein>
<dbReference type="CDD" id="cd07814">
    <property type="entry name" value="SRPBCC_CalC_Aha1-like"/>
    <property type="match status" value="1"/>
</dbReference>
<dbReference type="EMBL" id="CP097218">
    <property type="protein sequence ID" value="UQN31335.1"/>
    <property type="molecule type" value="Genomic_DNA"/>
</dbReference>
<feature type="domain" description="Activator of Hsp90 ATPase homologue 1/2-like C-terminal" evidence="2">
    <location>
        <begin position="27"/>
        <end position="143"/>
    </location>
</feature>
<dbReference type="InterPro" id="IPR023393">
    <property type="entry name" value="START-like_dom_sf"/>
</dbReference>
<reference evidence="3" key="1">
    <citation type="submission" date="2022-05" db="EMBL/GenBank/DDBJ databases">
        <title>Genomic analysis of Brachybacterium sp. CBA3104.</title>
        <authorList>
            <person name="Roh S.W."/>
            <person name="Kim Y.B."/>
            <person name="Kim Y."/>
        </authorList>
    </citation>
    <scope>NUCLEOTIDE SEQUENCE</scope>
    <source>
        <strain evidence="3">CBA3104</strain>
    </source>
</reference>
<comment type="similarity">
    <text evidence="1">Belongs to the AHA1 family.</text>
</comment>
<name>A0ABY4N9V2_9MICO</name>
<dbReference type="Gene3D" id="3.30.530.20">
    <property type="match status" value="2"/>
</dbReference>
<proteinExistence type="inferred from homology"/>
<dbReference type="Proteomes" id="UP001055868">
    <property type="component" value="Chromosome"/>
</dbReference>
<dbReference type="Pfam" id="PF08327">
    <property type="entry name" value="AHSA1"/>
    <property type="match status" value="2"/>
</dbReference>
<accession>A0ABY4N9V2</accession>
<evidence type="ECO:0000313" key="3">
    <source>
        <dbReference type="EMBL" id="UQN31335.1"/>
    </source>
</evidence>
<dbReference type="InterPro" id="IPR013538">
    <property type="entry name" value="ASHA1/2-like_C"/>
</dbReference>
<dbReference type="SUPFAM" id="SSF55961">
    <property type="entry name" value="Bet v1-like"/>
    <property type="match status" value="2"/>
</dbReference>
<keyword evidence="4" id="KW-1185">Reference proteome</keyword>
<feature type="domain" description="Activator of Hsp90 ATPase homologue 1/2-like C-terminal" evidence="2">
    <location>
        <begin position="180"/>
        <end position="308"/>
    </location>
</feature>
<organism evidence="3 4">
    <name type="scientific">Brachybacterium kimchii</name>
    <dbReference type="NCBI Taxonomy" id="2942909"/>
    <lineage>
        <taxon>Bacteria</taxon>
        <taxon>Bacillati</taxon>
        <taxon>Actinomycetota</taxon>
        <taxon>Actinomycetes</taxon>
        <taxon>Micrococcales</taxon>
        <taxon>Dermabacteraceae</taxon>
        <taxon>Brachybacterium</taxon>
    </lineage>
</organism>
<dbReference type="RefSeq" id="WP_249480761.1">
    <property type="nucleotide sequence ID" value="NZ_CP097218.1"/>
</dbReference>
<evidence type="ECO:0000256" key="1">
    <source>
        <dbReference type="ARBA" id="ARBA00006817"/>
    </source>
</evidence>